<accession>A0AAV2PIY1</accession>
<keyword evidence="2" id="KW-0472">Membrane</keyword>
<keyword evidence="2" id="KW-0812">Transmembrane</keyword>
<feature type="transmembrane region" description="Helical" evidence="2">
    <location>
        <begin position="237"/>
        <end position="260"/>
    </location>
</feature>
<keyword evidence="1" id="KW-1015">Disulfide bond</keyword>
<sequence>DICSVMGLRLRSEEIPQYLDRGVTATLRCEYEPSNATIYSVRWFKDEDEFYRYVPKSTPQVQILSVKGVKVVERMSSPGRVVLDQVDLDTSGVYSAVVTAEGPTFDTVSCRGPLLVVELQKKRPTIRGWKMRYHINDTVDLKCSSSPSHPEPHLSWKINNRPVPGDSVSNEQSYNTQGGLTYKTSHLTFTAQSHHFIWGRMEVKCVASYTPQHTMEGIAAAVQHDARHIFTPMENTLAVYSGALTFSPTVLLLLMALLIIDTAR</sequence>
<keyword evidence="5" id="KW-1185">Reference proteome</keyword>
<dbReference type="InterPro" id="IPR013783">
    <property type="entry name" value="Ig-like_fold"/>
</dbReference>
<dbReference type="PANTHER" id="PTHR21261:SF15">
    <property type="entry name" value="BEATEN PATH IIIA, ISOFORM D-RELATED"/>
    <property type="match status" value="1"/>
</dbReference>
<comment type="caution">
    <text evidence="4">The sequence shown here is derived from an EMBL/GenBank/DDBJ whole genome shotgun (WGS) entry which is preliminary data.</text>
</comment>
<name>A0AAV2PIY1_MEGNR</name>
<gene>
    <name evidence="4" type="ORF">MNOR_LOCUS348</name>
</gene>
<dbReference type="AlphaFoldDB" id="A0AAV2PIY1"/>
<dbReference type="InterPro" id="IPR036179">
    <property type="entry name" value="Ig-like_dom_sf"/>
</dbReference>
<reference evidence="4 5" key="1">
    <citation type="submission" date="2024-05" db="EMBL/GenBank/DDBJ databases">
        <authorList>
            <person name="Wallberg A."/>
        </authorList>
    </citation>
    <scope>NUCLEOTIDE SEQUENCE [LARGE SCALE GENOMIC DNA]</scope>
</reference>
<evidence type="ECO:0000313" key="4">
    <source>
        <dbReference type="EMBL" id="CAL4058992.1"/>
    </source>
</evidence>
<dbReference type="PROSITE" id="PS50835">
    <property type="entry name" value="IG_LIKE"/>
    <property type="match status" value="1"/>
</dbReference>
<dbReference type="Proteomes" id="UP001497623">
    <property type="component" value="Unassembled WGS sequence"/>
</dbReference>
<evidence type="ECO:0000256" key="2">
    <source>
        <dbReference type="SAM" id="Phobius"/>
    </source>
</evidence>
<dbReference type="Gene3D" id="2.60.40.10">
    <property type="entry name" value="Immunoglobulins"/>
    <property type="match status" value="2"/>
</dbReference>
<evidence type="ECO:0000256" key="1">
    <source>
        <dbReference type="ARBA" id="ARBA00023157"/>
    </source>
</evidence>
<dbReference type="PANTHER" id="PTHR21261">
    <property type="entry name" value="BEAT PROTEIN"/>
    <property type="match status" value="1"/>
</dbReference>
<dbReference type="InterPro" id="IPR013162">
    <property type="entry name" value="CD80_C2-set"/>
</dbReference>
<dbReference type="InterPro" id="IPR007110">
    <property type="entry name" value="Ig-like_dom"/>
</dbReference>
<dbReference type="EMBL" id="CAXKWB010000074">
    <property type="protein sequence ID" value="CAL4058992.1"/>
    <property type="molecule type" value="Genomic_DNA"/>
</dbReference>
<evidence type="ECO:0000313" key="5">
    <source>
        <dbReference type="Proteomes" id="UP001497623"/>
    </source>
</evidence>
<evidence type="ECO:0000259" key="3">
    <source>
        <dbReference type="PROSITE" id="PS50835"/>
    </source>
</evidence>
<keyword evidence="2" id="KW-1133">Transmembrane helix</keyword>
<dbReference type="Pfam" id="PF08205">
    <property type="entry name" value="C2-set_2"/>
    <property type="match status" value="1"/>
</dbReference>
<feature type="non-terminal residue" evidence="4">
    <location>
        <position position="1"/>
    </location>
</feature>
<dbReference type="SUPFAM" id="SSF48726">
    <property type="entry name" value="Immunoglobulin"/>
    <property type="match status" value="2"/>
</dbReference>
<organism evidence="4 5">
    <name type="scientific">Meganyctiphanes norvegica</name>
    <name type="common">Northern krill</name>
    <name type="synonym">Thysanopoda norvegica</name>
    <dbReference type="NCBI Taxonomy" id="48144"/>
    <lineage>
        <taxon>Eukaryota</taxon>
        <taxon>Metazoa</taxon>
        <taxon>Ecdysozoa</taxon>
        <taxon>Arthropoda</taxon>
        <taxon>Crustacea</taxon>
        <taxon>Multicrustacea</taxon>
        <taxon>Malacostraca</taxon>
        <taxon>Eumalacostraca</taxon>
        <taxon>Eucarida</taxon>
        <taxon>Euphausiacea</taxon>
        <taxon>Euphausiidae</taxon>
        <taxon>Meganyctiphanes</taxon>
    </lineage>
</organism>
<feature type="domain" description="Ig-like" evidence="3">
    <location>
        <begin position="22"/>
        <end position="109"/>
    </location>
</feature>
<protein>
    <recommendedName>
        <fullName evidence="3">Ig-like domain-containing protein</fullName>
    </recommendedName>
</protein>
<proteinExistence type="predicted"/>